<proteinExistence type="inferred from homology"/>
<dbReference type="OrthoDB" id="270009at2759"/>
<feature type="binding site" evidence="2">
    <location>
        <position position="198"/>
    </location>
    <ligand>
        <name>Cu cation</name>
        <dbReference type="ChEBI" id="CHEBI:23378"/>
    </ligand>
</feature>
<dbReference type="PANTHER" id="PTHR12151:SF5">
    <property type="entry name" value="AT19154P"/>
    <property type="match status" value="1"/>
</dbReference>
<dbReference type="InterPro" id="IPR003782">
    <property type="entry name" value="SCO1/SenC"/>
</dbReference>
<dbReference type="AlphaFoldDB" id="A0A061DB14"/>
<dbReference type="CDD" id="cd02968">
    <property type="entry name" value="SCO"/>
    <property type="match status" value="1"/>
</dbReference>
<keyword evidence="2" id="KW-0186">Copper</keyword>
<organism evidence="3 4">
    <name type="scientific">Babesia bigemina</name>
    <dbReference type="NCBI Taxonomy" id="5866"/>
    <lineage>
        <taxon>Eukaryota</taxon>
        <taxon>Sar</taxon>
        <taxon>Alveolata</taxon>
        <taxon>Apicomplexa</taxon>
        <taxon>Aconoidasida</taxon>
        <taxon>Piroplasmida</taxon>
        <taxon>Babesiidae</taxon>
        <taxon>Babesia</taxon>
    </lineage>
</organism>
<dbReference type="KEGG" id="bbig:BBBOND_0310800"/>
<dbReference type="InterPro" id="IPR036249">
    <property type="entry name" value="Thioredoxin-like_sf"/>
</dbReference>
<reference evidence="4" key="1">
    <citation type="journal article" date="2014" name="Nucleic Acids Res.">
        <title>The evolutionary dynamics of variant antigen genes in Babesia reveal a history of genomic innovation underlying host-parasite interaction.</title>
        <authorList>
            <person name="Jackson A.P."/>
            <person name="Otto T.D."/>
            <person name="Darby A."/>
            <person name="Ramaprasad A."/>
            <person name="Xia D."/>
            <person name="Echaide I.E."/>
            <person name="Farber M."/>
            <person name="Gahlot S."/>
            <person name="Gamble J."/>
            <person name="Gupta D."/>
            <person name="Gupta Y."/>
            <person name="Jackson L."/>
            <person name="Malandrin L."/>
            <person name="Malas T.B."/>
            <person name="Moussa E."/>
            <person name="Nair M."/>
            <person name="Reid A.J."/>
            <person name="Sanders M."/>
            <person name="Sharma J."/>
            <person name="Tracey A."/>
            <person name="Quail M.A."/>
            <person name="Weir W."/>
            <person name="Wastling J.M."/>
            <person name="Hall N."/>
            <person name="Willadsen P."/>
            <person name="Lingelbach K."/>
            <person name="Shiels B."/>
            <person name="Tait A."/>
            <person name="Berriman M."/>
            <person name="Allred D.R."/>
            <person name="Pain A."/>
        </authorList>
    </citation>
    <scope>NUCLEOTIDE SEQUENCE [LARGE SCALE GENOMIC DNA]</scope>
    <source>
        <strain evidence="4">Bond</strain>
    </source>
</reference>
<dbReference type="SUPFAM" id="SSF52833">
    <property type="entry name" value="Thioredoxin-like"/>
    <property type="match status" value="1"/>
</dbReference>
<dbReference type="OMA" id="GMMYAIA"/>
<dbReference type="PANTHER" id="PTHR12151">
    <property type="entry name" value="ELECTRON TRANSPORT PROTIN SCO1/SENC FAMILY MEMBER"/>
    <property type="match status" value="1"/>
</dbReference>
<dbReference type="EMBL" id="LK391709">
    <property type="protein sequence ID" value="CDR97177.1"/>
    <property type="molecule type" value="Genomic_DNA"/>
</dbReference>
<evidence type="ECO:0000256" key="1">
    <source>
        <dbReference type="ARBA" id="ARBA00010996"/>
    </source>
</evidence>
<keyword evidence="4" id="KW-1185">Reference proteome</keyword>
<evidence type="ECO:0000256" key="2">
    <source>
        <dbReference type="PIRSR" id="PIRSR603782-1"/>
    </source>
</evidence>
<accession>A0A061DB14</accession>
<name>A0A061DB14_BABBI</name>
<dbReference type="FunFam" id="3.40.30.10:FF:000013">
    <property type="entry name" value="Blast:Protein SCO1 homolog, mitochondrial"/>
    <property type="match status" value="1"/>
</dbReference>
<dbReference type="VEuPathDB" id="PiroplasmaDB:BBBOND_0310800"/>
<keyword evidence="2" id="KW-0479">Metal-binding</keyword>
<dbReference type="GO" id="GO:0046872">
    <property type="term" value="F:metal ion binding"/>
    <property type="evidence" value="ECO:0007669"/>
    <property type="project" value="UniProtKB-KW"/>
</dbReference>
<evidence type="ECO:0000313" key="4">
    <source>
        <dbReference type="Proteomes" id="UP000033188"/>
    </source>
</evidence>
<dbReference type="Pfam" id="PF02630">
    <property type="entry name" value="SCO1-SenC"/>
    <property type="match status" value="1"/>
</dbReference>
<dbReference type="GeneID" id="24565718"/>
<protein>
    <submittedName>
        <fullName evidence="3">SCO1/SenC family protein, putative</fullName>
    </submittedName>
</protein>
<evidence type="ECO:0000313" key="3">
    <source>
        <dbReference type="EMBL" id="CDR97177.1"/>
    </source>
</evidence>
<dbReference type="STRING" id="5866.A0A061DB14"/>
<comment type="similarity">
    <text evidence="1">Belongs to the SCO1/2 family.</text>
</comment>
<gene>
    <name evidence="3" type="ORF">BBBOND_0310800</name>
</gene>
<dbReference type="RefSeq" id="XP_012769363.1">
    <property type="nucleotide sequence ID" value="XM_012913909.1"/>
</dbReference>
<sequence length="239" mass="26883">MIIANVQRRLLAAVARPNGRAFSSLRGTPQSRGIFKNVTRSAVVCGCAAVGVYALFDAKRSRQRAIVQEERYGKPQLGGPFTLTDQTGKERSLSDFRGKLVLLYFDPGDGDSRLDIKDAESLNALAEKRFGNVVQPLFITVDPKRDSVEKLAEYAKEYHPRLVALTGTHESIRDVAKKFRVYYNQGITATEQDYMIDHSIIHYLLDENGEFLEFYGKNANVKEIADDIAKIVQKRKLKP</sequence>
<dbReference type="Proteomes" id="UP000033188">
    <property type="component" value="Chromosome 3"/>
</dbReference>
<dbReference type="Gene3D" id="3.40.30.10">
    <property type="entry name" value="Glutaredoxin"/>
    <property type="match status" value="1"/>
</dbReference>